<keyword evidence="3" id="KW-0547">Nucleotide-binding</keyword>
<dbReference type="PROSITE" id="PS00211">
    <property type="entry name" value="ABC_TRANSPORTER_1"/>
    <property type="match status" value="1"/>
</dbReference>
<keyword evidence="2" id="KW-0813">Transport</keyword>
<reference evidence="7 8" key="1">
    <citation type="submission" date="2019-10" db="EMBL/GenBank/DDBJ databases">
        <title>Whole genome shotgun sequence of Acrocarpospora pleiomorpha NBRC 16267.</title>
        <authorList>
            <person name="Ichikawa N."/>
            <person name="Kimura A."/>
            <person name="Kitahashi Y."/>
            <person name="Komaki H."/>
            <person name="Oguchi A."/>
        </authorList>
    </citation>
    <scope>NUCLEOTIDE SEQUENCE [LARGE SCALE GENOMIC DNA]</scope>
    <source>
        <strain evidence="7 8">NBRC 16267</strain>
    </source>
</reference>
<feature type="compositionally biased region" description="Basic and acidic residues" evidence="5">
    <location>
        <begin position="280"/>
        <end position="290"/>
    </location>
</feature>
<dbReference type="InterPro" id="IPR003593">
    <property type="entry name" value="AAA+_ATPase"/>
</dbReference>
<dbReference type="InterPro" id="IPR003439">
    <property type="entry name" value="ABC_transporter-like_ATP-bd"/>
</dbReference>
<evidence type="ECO:0000256" key="2">
    <source>
        <dbReference type="ARBA" id="ARBA00022448"/>
    </source>
</evidence>
<gene>
    <name evidence="7" type="ORF">Aple_002470</name>
</gene>
<organism evidence="7 8">
    <name type="scientific">Acrocarpospora pleiomorpha</name>
    <dbReference type="NCBI Taxonomy" id="90975"/>
    <lineage>
        <taxon>Bacteria</taxon>
        <taxon>Bacillati</taxon>
        <taxon>Actinomycetota</taxon>
        <taxon>Actinomycetes</taxon>
        <taxon>Streptosporangiales</taxon>
        <taxon>Streptosporangiaceae</taxon>
        <taxon>Acrocarpospora</taxon>
    </lineage>
</organism>
<comment type="caution">
    <text evidence="7">The sequence shown here is derived from an EMBL/GenBank/DDBJ whole genome shotgun (WGS) entry which is preliminary data.</text>
</comment>
<dbReference type="InterPro" id="IPR017871">
    <property type="entry name" value="ABC_transporter-like_CS"/>
</dbReference>
<evidence type="ECO:0000256" key="3">
    <source>
        <dbReference type="ARBA" id="ARBA00022741"/>
    </source>
</evidence>
<dbReference type="PANTHER" id="PTHR43776:SF7">
    <property type="entry name" value="D,D-DIPEPTIDE TRANSPORT ATP-BINDING PROTEIN DDPF-RELATED"/>
    <property type="match status" value="1"/>
</dbReference>
<accession>A0A5M3X9C9</accession>
<dbReference type="Pfam" id="PF00005">
    <property type="entry name" value="ABC_tran"/>
    <property type="match status" value="1"/>
</dbReference>
<dbReference type="InterPro" id="IPR050319">
    <property type="entry name" value="ABC_transp_ATP-bind"/>
</dbReference>
<dbReference type="SUPFAM" id="SSF52540">
    <property type="entry name" value="P-loop containing nucleoside triphosphate hydrolases"/>
    <property type="match status" value="1"/>
</dbReference>
<dbReference type="SMART" id="SM00382">
    <property type="entry name" value="AAA"/>
    <property type="match status" value="1"/>
</dbReference>
<dbReference type="GO" id="GO:0055085">
    <property type="term" value="P:transmembrane transport"/>
    <property type="evidence" value="ECO:0007669"/>
    <property type="project" value="UniProtKB-ARBA"/>
</dbReference>
<dbReference type="GO" id="GO:0016887">
    <property type="term" value="F:ATP hydrolysis activity"/>
    <property type="evidence" value="ECO:0007669"/>
    <property type="project" value="InterPro"/>
</dbReference>
<dbReference type="EMBL" id="BLAF01000004">
    <property type="protein sequence ID" value="GES17352.1"/>
    <property type="molecule type" value="Genomic_DNA"/>
</dbReference>
<dbReference type="PROSITE" id="PS50893">
    <property type="entry name" value="ABC_TRANSPORTER_2"/>
    <property type="match status" value="1"/>
</dbReference>
<feature type="domain" description="ABC transporter" evidence="6">
    <location>
        <begin position="23"/>
        <end position="264"/>
    </location>
</feature>
<dbReference type="Gene3D" id="3.40.50.300">
    <property type="entry name" value="P-loop containing nucleotide triphosphate hydrolases"/>
    <property type="match status" value="1"/>
</dbReference>
<evidence type="ECO:0000259" key="6">
    <source>
        <dbReference type="PROSITE" id="PS50893"/>
    </source>
</evidence>
<evidence type="ECO:0000256" key="1">
    <source>
        <dbReference type="ARBA" id="ARBA00005417"/>
    </source>
</evidence>
<keyword evidence="4 7" id="KW-0067">ATP-binding</keyword>
<evidence type="ECO:0000256" key="5">
    <source>
        <dbReference type="SAM" id="MobiDB-lite"/>
    </source>
</evidence>
<dbReference type="AlphaFoldDB" id="A0A5M3X9C9"/>
<comment type="similarity">
    <text evidence="1">Belongs to the ABC transporter superfamily.</text>
</comment>
<dbReference type="Proteomes" id="UP000377595">
    <property type="component" value="Unassembled WGS sequence"/>
</dbReference>
<keyword evidence="8" id="KW-1185">Reference proteome</keyword>
<dbReference type="GO" id="GO:0005524">
    <property type="term" value="F:ATP binding"/>
    <property type="evidence" value="ECO:0007669"/>
    <property type="project" value="UniProtKB-KW"/>
</dbReference>
<evidence type="ECO:0000313" key="7">
    <source>
        <dbReference type="EMBL" id="GES17352.1"/>
    </source>
</evidence>
<dbReference type="InterPro" id="IPR027417">
    <property type="entry name" value="P-loop_NTPase"/>
</dbReference>
<dbReference type="PANTHER" id="PTHR43776">
    <property type="entry name" value="TRANSPORT ATP-BINDING PROTEIN"/>
    <property type="match status" value="1"/>
</dbReference>
<sequence>MIQPEQSLSVTDTASATHRQAVLRAEGLRVEYRRAGHPSVIAVDGVTFSIEEGRCLALVGESGSGKSSVAMATMGFAPVTDGTLEVLGHDVADFSTRRGRRRRTGVQMVFQDPQASLDPRQSVASGLAELRRLHAERCVDASDEELLRRVGLPADALVRYPHQLSGGQIQRIVLARALMLQPKLLVADEPTSGLDVTVQQQVIALLRRLIDETGVAVLFITHNLPLVTHIAEETAVMASGKICEIGPADAVLRHPEHAYTRTLLAASPGQAMQRRLAVRDSPAKGKHIDADDGIEGAVR</sequence>
<dbReference type="OrthoDB" id="2986442at2"/>
<proteinExistence type="inferred from homology"/>
<name>A0A5M3X9C9_9ACTN</name>
<evidence type="ECO:0000313" key="8">
    <source>
        <dbReference type="Proteomes" id="UP000377595"/>
    </source>
</evidence>
<feature type="region of interest" description="Disordered" evidence="5">
    <location>
        <begin position="280"/>
        <end position="299"/>
    </location>
</feature>
<protein>
    <submittedName>
        <fullName evidence="7">ABC transporter ATP-binding protein</fullName>
    </submittedName>
</protein>
<evidence type="ECO:0000256" key="4">
    <source>
        <dbReference type="ARBA" id="ARBA00022840"/>
    </source>
</evidence>
<dbReference type="CDD" id="cd03257">
    <property type="entry name" value="ABC_NikE_OppD_transporters"/>
    <property type="match status" value="1"/>
</dbReference>